<accession>A0A974WI27</accession>
<dbReference type="RefSeq" id="WP_205723467.1">
    <property type="nucleotide sequence ID" value="NZ_CP070608.1"/>
</dbReference>
<dbReference type="SUPFAM" id="SSF51206">
    <property type="entry name" value="cAMP-binding domain-like"/>
    <property type="match status" value="1"/>
</dbReference>
<dbReference type="EMBL" id="CP070608">
    <property type="protein sequence ID" value="QSE98953.1"/>
    <property type="molecule type" value="Genomic_DNA"/>
</dbReference>
<protein>
    <submittedName>
        <fullName evidence="2">Cyclic nucleotide-binding domain-containing protein</fullName>
    </submittedName>
</protein>
<dbReference type="KEGG" id="fuv:JR347_07680"/>
<evidence type="ECO:0000313" key="2">
    <source>
        <dbReference type="EMBL" id="QSE98953.1"/>
    </source>
</evidence>
<dbReference type="InterPro" id="IPR000595">
    <property type="entry name" value="cNMP-bd_dom"/>
</dbReference>
<dbReference type="Gene3D" id="2.60.120.10">
    <property type="entry name" value="Jelly Rolls"/>
    <property type="match status" value="1"/>
</dbReference>
<dbReference type="PANTHER" id="PTHR23011:SF28">
    <property type="entry name" value="CYCLIC NUCLEOTIDE-BINDING DOMAIN CONTAINING PROTEIN"/>
    <property type="match status" value="1"/>
</dbReference>
<reference evidence="2" key="1">
    <citation type="submission" date="2021-02" db="EMBL/GenBank/DDBJ databases">
        <title>Fulvivirga sp. S481 isolated from sea water.</title>
        <authorList>
            <person name="Bae S.S."/>
            <person name="Baek K."/>
        </authorList>
    </citation>
    <scope>NUCLEOTIDE SEQUENCE</scope>
    <source>
        <strain evidence="2">S481</strain>
    </source>
</reference>
<name>A0A974WI27_9BACT</name>
<gene>
    <name evidence="2" type="ORF">JR347_07680</name>
</gene>
<proteinExistence type="predicted"/>
<sequence>MINPFKKTYTEREYNIFVFLANMRLFSELNYKQMAHFIPHLHERTYEKDEVVFFRNDPSHALYLLRKGEVSLNIDINDTFEHLTEVKAGNSLGESCLLKKAKRQLNAVVSSEKAEFYVIPQENIRSIFEDNLKIKSKMLEALAEIYNEYNSSLFSEYRAASGFFNLQLVYRKD</sequence>
<dbReference type="CDD" id="cd00038">
    <property type="entry name" value="CAP_ED"/>
    <property type="match status" value="1"/>
</dbReference>
<dbReference type="Proteomes" id="UP000662783">
    <property type="component" value="Chromosome"/>
</dbReference>
<evidence type="ECO:0000313" key="3">
    <source>
        <dbReference type="Proteomes" id="UP000662783"/>
    </source>
</evidence>
<keyword evidence="3" id="KW-1185">Reference proteome</keyword>
<dbReference type="InterPro" id="IPR018490">
    <property type="entry name" value="cNMP-bd_dom_sf"/>
</dbReference>
<dbReference type="Pfam" id="PF00027">
    <property type="entry name" value="cNMP_binding"/>
    <property type="match status" value="1"/>
</dbReference>
<dbReference type="InterPro" id="IPR014710">
    <property type="entry name" value="RmlC-like_jellyroll"/>
</dbReference>
<evidence type="ECO:0000259" key="1">
    <source>
        <dbReference type="PROSITE" id="PS50042"/>
    </source>
</evidence>
<dbReference type="AlphaFoldDB" id="A0A974WI27"/>
<dbReference type="PROSITE" id="PS50042">
    <property type="entry name" value="CNMP_BINDING_3"/>
    <property type="match status" value="1"/>
</dbReference>
<dbReference type="PANTHER" id="PTHR23011">
    <property type="entry name" value="CYCLIC NUCLEOTIDE-BINDING DOMAIN CONTAINING PROTEIN"/>
    <property type="match status" value="1"/>
</dbReference>
<feature type="domain" description="Cyclic nucleotide-binding" evidence="1">
    <location>
        <begin position="25"/>
        <end position="145"/>
    </location>
</feature>
<dbReference type="SMART" id="SM00100">
    <property type="entry name" value="cNMP"/>
    <property type="match status" value="1"/>
</dbReference>
<organism evidence="2 3">
    <name type="scientific">Fulvivirga lutea</name>
    <dbReference type="NCBI Taxonomy" id="2810512"/>
    <lineage>
        <taxon>Bacteria</taxon>
        <taxon>Pseudomonadati</taxon>
        <taxon>Bacteroidota</taxon>
        <taxon>Cytophagia</taxon>
        <taxon>Cytophagales</taxon>
        <taxon>Fulvivirgaceae</taxon>
        <taxon>Fulvivirga</taxon>
    </lineage>
</organism>